<reference evidence="3 4" key="1">
    <citation type="submission" date="2019-08" db="EMBL/GenBank/DDBJ databases">
        <title>Archaea genome.</title>
        <authorList>
            <person name="Kajale S."/>
            <person name="Shouche Y."/>
            <person name="Deshpande N."/>
            <person name="Sharma A."/>
        </authorList>
    </citation>
    <scope>NUCLEOTIDE SEQUENCE [LARGE SCALE GENOMIC DNA]</scope>
    <source>
        <strain evidence="3 4">ESP3B_9</strain>
    </source>
</reference>
<dbReference type="InterPro" id="IPR025311">
    <property type="entry name" value="DUF4166"/>
</dbReference>
<dbReference type="AlphaFoldDB" id="A0A5D5ARY4"/>
<evidence type="ECO:0000259" key="2">
    <source>
        <dbReference type="Pfam" id="PF13761"/>
    </source>
</evidence>
<feature type="compositionally biased region" description="Basic and acidic residues" evidence="1">
    <location>
        <begin position="202"/>
        <end position="211"/>
    </location>
</feature>
<organism evidence="3 4">
    <name type="scientific">Natrialba swarupiae</name>
    <dbReference type="NCBI Taxonomy" id="2448032"/>
    <lineage>
        <taxon>Archaea</taxon>
        <taxon>Methanobacteriati</taxon>
        <taxon>Methanobacteriota</taxon>
        <taxon>Stenosarchaea group</taxon>
        <taxon>Halobacteria</taxon>
        <taxon>Halobacteriales</taxon>
        <taxon>Natrialbaceae</taxon>
        <taxon>Natrialba</taxon>
    </lineage>
</organism>
<sequence length="225" mass="24628">MTGLFERAIGEEWSTLHPQVRERYGVESSDGREAVGVGQMDELTRSPFAVPALWLATFDDFLFPEGGTDVRFSIVTEPFVDGNGNEALRLERRFDTSPPRTFVDTLRWNPARGCIVDLFGTRGLVGADLHAAADDGALALSIGTQYLRVGGRSLALPALLSARGRLTDWYDEDDECFRVEADIENPLVGSVFGYEGGFESEFRSADGDPADRPPLADVTLPGERP</sequence>
<evidence type="ECO:0000313" key="3">
    <source>
        <dbReference type="EMBL" id="TYT63793.1"/>
    </source>
</evidence>
<accession>A0A5D5ARY4</accession>
<evidence type="ECO:0000313" key="4">
    <source>
        <dbReference type="Proteomes" id="UP000324104"/>
    </source>
</evidence>
<feature type="region of interest" description="Disordered" evidence="1">
    <location>
        <begin position="202"/>
        <end position="225"/>
    </location>
</feature>
<proteinExistence type="predicted"/>
<feature type="domain" description="DUF4166" evidence="2">
    <location>
        <begin position="16"/>
        <end position="198"/>
    </location>
</feature>
<protein>
    <submittedName>
        <fullName evidence="3">DUF4166 domain-containing protein</fullName>
    </submittedName>
</protein>
<dbReference type="Pfam" id="PF13761">
    <property type="entry name" value="DUF4166"/>
    <property type="match status" value="1"/>
</dbReference>
<evidence type="ECO:0000256" key="1">
    <source>
        <dbReference type="SAM" id="MobiDB-lite"/>
    </source>
</evidence>
<gene>
    <name evidence="3" type="ORF">FYC77_00790</name>
</gene>
<dbReference type="RefSeq" id="WP_149079600.1">
    <property type="nucleotide sequence ID" value="NZ_VTAW01000001.1"/>
</dbReference>
<name>A0A5D5ARY4_9EURY</name>
<comment type="caution">
    <text evidence="3">The sequence shown here is derived from an EMBL/GenBank/DDBJ whole genome shotgun (WGS) entry which is preliminary data.</text>
</comment>
<keyword evidence="4" id="KW-1185">Reference proteome</keyword>
<dbReference type="Proteomes" id="UP000324104">
    <property type="component" value="Unassembled WGS sequence"/>
</dbReference>
<dbReference type="EMBL" id="VTAW01000001">
    <property type="protein sequence ID" value="TYT63793.1"/>
    <property type="molecule type" value="Genomic_DNA"/>
</dbReference>